<dbReference type="InterPro" id="IPR025404">
    <property type="entry name" value="DUF4130"/>
</dbReference>
<gene>
    <name evidence="2" type="ORF">GURASL_37180</name>
</gene>
<dbReference type="InterPro" id="IPR023875">
    <property type="entry name" value="DNA_repair_put"/>
</dbReference>
<reference evidence="2 3" key="1">
    <citation type="submission" date="2022-12" db="EMBL/GenBank/DDBJ databases">
        <title>Polyphasic characterization of Geotalea uranireducens NIT-SL11 newly isolated from a complex of sewage sludge and microbially reduced graphene oxide.</title>
        <authorList>
            <person name="Xie L."/>
            <person name="Yoshida N."/>
            <person name="Meng L."/>
        </authorList>
    </citation>
    <scope>NUCLEOTIDE SEQUENCE [LARGE SCALE GENOMIC DNA]</scope>
    <source>
        <strain evidence="2 3">NIT-SL11</strain>
    </source>
</reference>
<organism evidence="2 3">
    <name type="scientific">Geotalea uraniireducens</name>
    <dbReference type="NCBI Taxonomy" id="351604"/>
    <lineage>
        <taxon>Bacteria</taxon>
        <taxon>Pseudomonadati</taxon>
        <taxon>Thermodesulfobacteriota</taxon>
        <taxon>Desulfuromonadia</taxon>
        <taxon>Geobacterales</taxon>
        <taxon>Geobacteraceae</taxon>
        <taxon>Geotalea</taxon>
    </lineage>
</organism>
<dbReference type="RefSeq" id="WP_282000884.1">
    <property type="nucleotide sequence ID" value="NZ_AP027151.1"/>
</dbReference>
<name>A0ABM8EQA1_9BACT</name>
<evidence type="ECO:0000313" key="2">
    <source>
        <dbReference type="EMBL" id="BDV44795.1"/>
    </source>
</evidence>
<protein>
    <recommendedName>
        <fullName evidence="1">DUF4130 domain-containing protein</fullName>
    </recommendedName>
</protein>
<dbReference type="NCBIfam" id="TIGR03915">
    <property type="entry name" value="SAM_7_link_chp"/>
    <property type="match status" value="1"/>
</dbReference>
<dbReference type="Proteomes" id="UP001317705">
    <property type="component" value="Chromosome"/>
</dbReference>
<evidence type="ECO:0000313" key="3">
    <source>
        <dbReference type="Proteomes" id="UP001317705"/>
    </source>
</evidence>
<dbReference type="Pfam" id="PF13566">
    <property type="entry name" value="DUF4130"/>
    <property type="match status" value="1"/>
</dbReference>
<sequence>MDYLYDGTFSGFLTVVATARRAGTSPMAICRVAPDQQALFSPLVRVTTEPELAAQQGDELAAILSPAGRRLIHAAFLSAAPGVELRLWHYLELARRVGPAIGSMLTHEQVQPVWELARAVGREAHRFKGFVRFRQLAGGYHYAAIAPDYRILPLIAPHFAARFADQQWLIHDERRSEAVVYDPVPQQWLIVPLEVRAPLCDTADEQLFRSLWQCYFDRLAIAERHNPRLQQQHVPRKHRRHLPEFDKR</sequence>
<keyword evidence="3" id="KW-1185">Reference proteome</keyword>
<proteinExistence type="predicted"/>
<accession>A0ABM8EQA1</accession>
<evidence type="ECO:0000259" key="1">
    <source>
        <dbReference type="Pfam" id="PF13566"/>
    </source>
</evidence>
<dbReference type="EMBL" id="AP027151">
    <property type="protein sequence ID" value="BDV44795.1"/>
    <property type="molecule type" value="Genomic_DNA"/>
</dbReference>
<feature type="domain" description="DUF4130" evidence="1">
    <location>
        <begin position="83"/>
        <end position="244"/>
    </location>
</feature>